<evidence type="ECO:0000259" key="9">
    <source>
        <dbReference type="Pfam" id="PF18065"/>
    </source>
</evidence>
<dbReference type="InterPro" id="IPR040483">
    <property type="entry name" value="PatG_dom"/>
</dbReference>
<sequence>MPDLSTIPGFTELQSRTTGDSRLLIAVLDGSVDLDRACFQGAKLSRITPFWSEELEIDPDLIKIFRDIDQLDDFDDDTKQDKLKAAIPDDRIRHRIFCNFHATHISSTIFGQPGSPVEGIAPGCRGINIPIARDGENFINPLNLVHAFNQALELGANIIHCAACHPTQSGVAHELLEKAVRQAQENNVLVVAPGGNDKGECWCIPAVLPGVLTVGAYKDNDQPAKFSNFGGQYNQQGVLAPGENILGAQPGTDEAVRKKGTSCAAPVITGISALLMSLQLQQGAAPDAEAIRAAITNSAIPCDPEEVEEPERCLLGKVNIAGAFELITGQELAAKGEESEITSQGSEDKSTIVFISSKEGNREQGIGNREQGIGNGEQGIGNKGNREQGIGNRVEELTVTVSESEGNREQEIGNTGTENQLTLYSDGVSANTITANNSTADNITANTTAANNIVPSASSNLVYVMGTVGYDFGTEARRDSFKQLMPPVEVNGVMVPPNPYDARQMGDYLGENLYEAKSLIWTLNLELTPIYALEPVGAFADDTYATLQDMLASEALPEHDEEYIERVSMAGRLSRKTVKLFSGQELPVLKLYSPRGMYGWTINTLVDNAIEAVRQEQENADEAAIRKSLTAFLHRVYYDLRNLGQADRDRAINYAAINAFQAAESISEAVAIGMELHSIEVEKSPFCRYDSNCWDVKLKFFDPDNGRRAKKIYRFTIDVIDLVPVTLGHVRSWSVPK</sequence>
<dbReference type="InterPro" id="IPR034056">
    <property type="entry name" value="Pep_S8_PatG/PatA-like"/>
</dbReference>
<dbReference type="SUPFAM" id="SSF52743">
    <property type="entry name" value="Subtilisin-like"/>
    <property type="match status" value="1"/>
</dbReference>
<dbReference type="InterPro" id="IPR023830">
    <property type="entry name" value="Peptidase_S8A_PatG"/>
</dbReference>
<keyword evidence="4 5" id="KW-0720">Serine protease</keyword>
<feature type="active site" description="Charge relay system" evidence="5">
    <location>
        <position position="29"/>
    </location>
</feature>
<dbReference type="NCBIfam" id="TIGR03895">
    <property type="entry name" value="protease_PatA"/>
    <property type="match status" value="1"/>
</dbReference>
<evidence type="ECO:0000256" key="2">
    <source>
        <dbReference type="ARBA" id="ARBA00022670"/>
    </source>
</evidence>
<dbReference type="CDD" id="cd07476">
    <property type="entry name" value="Peptidases_S8_thiazoline_oxidase_subtilisin-like_protease"/>
    <property type="match status" value="1"/>
</dbReference>
<dbReference type="InterPro" id="IPR015500">
    <property type="entry name" value="Peptidase_S8_subtilisin-rel"/>
</dbReference>
<feature type="compositionally biased region" description="Gly residues" evidence="6">
    <location>
        <begin position="373"/>
        <end position="382"/>
    </location>
</feature>
<dbReference type="InterPro" id="IPR040636">
    <property type="entry name" value="PatG_C"/>
</dbReference>
<feature type="domain" description="PatG" evidence="8">
    <location>
        <begin position="462"/>
        <end position="572"/>
    </location>
</feature>
<dbReference type="PANTHER" id="PTHR43806:SF11">
    <property type="entry name" value="CEREVISIN-RELATED"/>
    <property type="match status" value="1"/>
</dbReference>
<evidence type="ECO:0000313" key="11">
    <source>
        <dbReference type="Proteomes" id="UP000177870"/>
    </source>
</evidence>
<keyword evidence="3 5" id="KW-0378">Hydrolase</keyword>
<feature type="compositionally biased region" description="Low complexity" evidence="6">
    <location>
        <begin position="363"/>
        <end position="372"/>
    </location>
</feature>
<dbReference type="PROSITE" id="PS51892">
    <property type="entry name" value="SUBTILASE"/>
    <property type="match status" value="1"/>
</dbReference>
<feature type="active site" description="Charge relay system" evidence="5">
    <location>
        <position position="262"/>
    </location>
</feature>
<dbReference type="OrthoDB" id="9762689at2"/>
<dbReference type="PANTHER" id="PTHR43806">
    <property type="entry name" value="PEPTIDASE S8"/>
    <property type="match status" value="1"/>
</dbReference>
<dbReference type="Pfam" id="PF18047">
    <property type="entry name" value="PatG_D"/>
    <property type="match status" value="1"/>
</dbReference>
<evidence type="ECO:0000259" key="8">
    <source>
        <dbReference type="Pfam" id="PF18047"/>
    </source>
</evidence>
<evidence type="ECO:0000256" key="1">
    <source>
        <dbReference type="ARBA" id="ARBA00011073"/>
    </source>
</evidence>
<accession>A0A1D8TWC3</accession>
<protein>
    <submittedName>
        <fullName evidence="10">Peptidase S8</fullName>
    </submittedName>
</protein>
<evidence type="ECO:0000256" key="6">
    <source>
        <dbReference type="SAM" id="MobiDB-lite"/>
    </source>
</evidence>
<evidence type="ECO:0000256" key="4">
    <source>
        <dbReference type="ARBA" id="ARBA00022825"/>
    </source>
</evidence>
<dbReference type="GO" id="GO:0004252">
    <property type="term" value="F:serine-type endopeptidase activity"/>
    <property type="evidence" value="ECO:0007669"/>
    <property type="project" value="UniProtKB-UniRule"/>
</dbReference>
<name>A0A1D8TWC3_9CYAN</name>
<comment type="similarity">
    <text evidence="1 5">Belongs to the peptidase S8 family.</text>
</comment>
<dbReference type="InterPro" id="IPR023828">
    <property type="entry name" value="Peptidase_S8_Ser-AS"/>
</dbReference>
<dbReference type="RefSeq" id="WP_070394365.1">
    <property type="nucleotide sequence ID" value="NZ_CP017599.1"/>
</dbReference>
<dbReference type="EMBL" id="CP017599">
    <property type="protein sequence ID" value="AOX01938.1"/>
    <property type="molecule type" value="Genomic_DNA"/>
</dbReference>
<proteinExistence type="inferred from homology"/>
<dbReference type="PRINTS" id="PR00723">
    <property type="entry name" value="SUBTILISIN"/>
</dbReference>
<keyword evidence="2 5" id="KW-0645">Protease</keyword>
<organism evidence="10 11">
    <name type="scientific">Moorena producens PAL-8-15-08-1</name>
    <dbReference type="NCBI Taxonomy" id="1458985"/>
    <lineage>
        <taxon>Bacteria</taxon>
        <taxon>Bacillati</taxon>
        <taxon>Cyanobacteriota</taxon>
        <taxon>Cyanophyceae</taxon>
        <taxon>Coleofasciculales</taxon>
        <taxon>Coleofasciculaceae</taxon>
        <taxon>Moorena</taxon>
    </lineage>
</organism>
<dbReference type="STRING" id="1458985.BJP34_23135"/>
<dbReference type="InterPro" id="IPR000209">
    <property type="entry name" value="Peptidase_S8/S53_dom"/>
</dbReference>
<dbReference type="GO" id="GO:0006508">
    <property type="term" value="P:proteolysis"/>
    <property type="evidence" value="ECO:0007669"/>
    <property type="project" value="UniProtKB-KW"/>
</dbReference>
<reference evidence="11" key="1">
    <citation type="submission" date="2016-10" db="EMBL/GenBank/DDBJ databases">
        <title>Comparative genomics uncovers the prolific and rare metabolic potential of the cyanobacterial genus Moorea.</title>
        <authorList>
            <person name="Leao T."/>
            <person name="Castelao G."/>
            <person name="Korobeynikov A."/>
            <person name="Monroe E.A."/>
            <person name="Podell S."/>
            <person name="Glukhov E."/>
            <person name="Allen E."/>
            <person name="Gerwick W.H."/>
            <person name="Gerwick L."/>
        </authorList>
    </citation>
    <scope>NUCLEOTIDE SEQUENCE [LARGE SCALE GENOMIC DNA]</scope>
    <source>
        <strain evidence="11">PAL-8-15-08-1</strain>
    </source>
</reference>
<dbReference type="Proteomes" id="UP000177870">
    <property type="component" value="Chromosome"/>
</dbReference>
<dbReference type="KEGG" id="mpro:BJP34_23135"/>
<feature type="domain" description="Peptidase S8/S53" evidence="7">
    <location>
        <begin position="23"/>
        <end position="305"/>
    </location>
</feature>
<dbReference type="PROSITE" id="PS00138">
    <property type="entry name" value="SUBTILASE_SER"/>
    <property type="match status" value="1"/>
</dbReference>
<dbReference type="Gene3D" id="3.40.50.200">
    <property type="entry name" value="Peptidase S8/S53 domain"/>
    <property type="match status" value="1"/>
</dbReference>
<dbReference type="InterPro" id="IPR050131">
    <property type="entry name" value="Peptidase_S8_subtilisin-like"/>
</dbReference>
<evidence type="ECO:0000256" key="3">
    <source>
        <dbReference type="ARBA" id="ARBA00022801"/>
    </source>
</evidence>
<dbReference type="InterPro" id="IPR036852">
    <property type="entry name" value="Peptidase_S8/S53_dom_sf"/>
</dbReference>
<dbReference type="Pfam" id="PF00082">
    <property type="entry name" value="Peptidase_S8"/>
    <property type="match status" value="1"/>
</dbReference>
<feature type="active site" description="Charge relay system" evidence="5">
    <location>
        <position position="101"/>
    </location>
</feature>
<gene>
    <name evidence="10" type="ORF">BJP34_23135</name>
</gene>
<dbReference type="AlphaFoldDB" id="A0A1D8TWC3"/>
<evidence type="ECO:0000259" key="7">
    <source>
        <dbReference type="Pfam" id="PF00082"/>
    </source>
</evidence>
<feature type="domain" description="PatG C-terminal" evidence="9">
    <location>
        <begin position="621"/>
        <end position="733"/>
    </location>
</feature>
<evidence type="ECO:0000256" key="5">
    <source>
        <dbReference type="PROSITE-ProRule" id="PRU01240"/>
    </source>
</evidence>
<feature type="region of interest" description="Disordered" evidence="6">
    <location>
        <begin position="359"/>
        <end position="391"/>
    </location>
</feature>
<dbReference type="Pfam" id="PF18065">
    <property type="entry name" value="PatG_C"/>
    <property type="match status" value="1"/>
</dbReference>
<evidence type="ECO:0000313" key="10">
    <source>
        <dbReference type="EMBL" id="AOX01938.1"/>
    </source>
</evidence>